<dbReference type="OrthoDB" id="5089740at2759"/>
<dbReference type="InterPro" id="IPR046670">
    <property type="entry name" value="DUF6540"/>
</dbReference>
<comment type="caution">
    <text evidence="2">The sequence shown here is derived from an EMBL/GenBank/DDBJ whole genome shotgun (WGS) entry which is preliminary data.</text>
</comment>
<reference evidence="2" key="1">
    <citation type="journal article" date="2021" name="Nat. Commun.">
        <title>Genetic determinants of endophytism in the Arabidopsis root mycobiome.</title>
        <authorList>
            <person name="Mesny F."/>
            <person name="Miyauchi S."/>
            <person name="Thiergart T."/>
            <person name="Pickel B."/>
            <person name="Atanasova L."/>
            <person name="Karlsson M."/>
            <person name="Huettel B."/>
            <person name="Barry K.W."/>
            <person name="Haridas S."/>
            <person name="Chen C."/>
            <person name="Bauer D."/>
            <person name="Andreopoulos W."/>
            <person name="Pangilinan J."/>
            <person name="LaButti K."/>
            <person name="Riley R."/>
            <person name="Lipzen A."/>
            <person name="Clum A."/>
            <person name="Drula E."/>
            <person name="Henrissat B."/>
            <person name="Kohler A."/>
            <person name="Grigoriev I.V."/>
            <person name="Martin F.M."/>
            <person name="Hacquard S."/>
        </authorList>
    </citation>
    <scope>NUCLEOTIDE SEQUENCE</scope>
    <source>
        <strain evidence="2">MPI-SDFR-AT-0068</strain>
    </source>
</reference>
<sequence length="196" mass="22317">MILPVELQSAQVYNNDEAPTTSAETSEPARYQVFHIEHSPGSHKLFIPTSPPRPLGYIYHVTRMPFTENPQPTSPLVCDILSSPHNIGDVHDTQFVGSIASQELDHVRAMIKDYPRPFNPQAPTLHAGEPSGCELWVRAVINMLLEDGILEPPPPEPTNRGHRLPRHHHTAYCIHQRLHSHHPYRRRSRQSVRRNP</sequence>
<evidence type="ECO:0000256" key="1">
    <source>
        <dbReference type="SAM" id="MobiDB-lite"/>
    </source>
</evidence>
<evidence type="ECO:0000313" key="2">
    <source>
        <dbReference type="EMBL" id="KAH7236304.1"/>
    </source>
</evidence>
<dbReference type="AlphaFoldDB" id="A0A8K0W7D6"/>
<name>A0A8K0W7D6_9HYPO</name>
<proteinExistence type="predicted"/>
<organism evidence="2 3">
    <name type="scientific">Fusarium tricinctum</name>
    <dbReference type="NCBI Taxonomy" id="61284"/>
    <lineage>
        <taxon>Eukaryota</taxon>
        <taxon>Fungi</taxon>
        <taxon>Dikarya</taxon>
        <taxon>Ascomycota</taxon>
        <taxon>Pezizomycotina</taxon>
        <taxon>Sordariomycetes</taxon>
        <taxon>Hypocreomycetidae</taxon>
        <taxon>Hypocreales</taxon>
        <taxon>Nectriaceae</taxon>
        <taxon>Fusarium</taxon>
        <taxon>Fusarium tricinctum species complex</taxon>
    </lineage>
</organism>
<protein>
    <submittedName>
        <fullName evidence="2">Uncharacterized protein</fullName>
    </submittedName>
</protein>
<dbReference type="Proteomes" id="UP000813427">
    <property type="component" value="Unassembled WGS sequence"/>
</dbReference>
<evidence type="ECO:0000313" key="3">
    <source>
        <dbReference type="Proteomes" id="UP000813427"/>
    </source>
</evidence>
<accession>A0A8K0W7D6</accession>
<dbReference type="EMBL" id="JAGPXF010000007">
    <property type="protein sequence ID" value="KAH7236304.1"/>
    <property type="molecule type" value="Genomic_DNA"/>
</dbReference>
<feature type="region of interest" description="Disordered" evidence="1">
    <location>
        <begin position="176"/>
        <end position="196"/>
    </location>
</feature>
<keyword evidence="3" id="KW-1185">Reference proteome</keyword>
<gene>
    <name evidence="2" type="ORF">BKA59DRAFT_306523</name>
</gene>
<dbReference type="Pfam" id="PF20174">
    <property type="entry name" value="DUF6540"/>
    <property type="match status" value="1"/>
</dbReference>